<protein>
    <submittedName>
        <fullName evidence="1">Uncharacterized protein</fullName>
    </submittedName>
</protein>
<accession>A0AAV2BP04</accession>
<evidence type="ECO:0000313" key="1">
    <source>
        <dbReference type="EMBL" id="CAL1297501.1"/>
    </source>
</evidence>
<dbReference type="AlphaFoldDB" id="A0AAV2BP04"/>
<evidence type="ECO:0000313" key="2">
    <source>
        <dbReference type="Proteomes" id="UP001497382"/>
    </source>
</evidence>
<organism evidence="1 2">
    <name type="scientific">Larinioides sclopetarius</name>
    <dbReference type="NCBI Taxonomy" id="280406"/>
    <lineage>
        <taxon>Eukaryota</taxon>
        <taxon>Metazoa</taxon>
        <taxon>Ecdysozoa</taxon>
        <taxon>Arthropoda</taxon>
        <taxon>Chelicerata</taxon>
        <taxon>Arachnida</taxon>
        <taxon>Araneae</taxon>
        <taxon>Araneomorphae</taxon>
        <taxon>Entelegynae</taxon>
        <taxon>Araneoidea</taxon>
        <taxon>Araneidae</taxon>
        <taxon>Larinioides</taxon>
    </lineage>
</organism>
<gene>
    <name evidence="1" type="ORF">LARSCL_LOCUS20332</name>
</gene>
<comment type="caution">
    <text evidence="1">The sequence shown here is derived from an EMBL/GenBank/DDBJ whole genome shotgun (WGS) entry which is preliminary data.</text>
</comment>
<dbReference type="EMBL" id="CAXIEN010000427">
    <property type="protein sequence ID" value="CAL1297501.1"/>
    <property type="molecule type" value="Genomic_DNA"/>
</dbReference>
<dbReference type="Proteomes" id="UP001497382">
    <property type="component" value="Unassembled WGS sequence"/>
</dbReference>
<keyword evidence="2" id="KW-1185">Reference proteome</keyword>
<reference evidence="1 2" key="1">
    <citation type="submission" date="2024-04" db="EMBL/GenBank/DDBJ databases">
        <authorList>
            <person name="Rising A."/>
            <person name="Reimegard J."/>
            <person name="Sonavane S."/>
            <person name="Akerstrom W."/>
            <person name="Nylinder S."/>
            <person name="Hedman E."/>
            <person name="Kallberg Y."/>
        </authorList>
    </citation>
    <scope>NUCLEOTIDE SEQUENCE [LARGE SCALE GENOMIC DNA]</scope>
</reference>
<sequence length="59" mass="6917">MNQRMRRYWAPKETQEFFPNETRSGAFFAVQCLCVILHPEKAACQRFKHLTTVKEAVGD</sequence>
<name>A0AAV2BP04_9ARAC</name>
<proteinExistence type="predicted"/>